<keyword evidence="4" id="KW-1185">Reference proteome</keyword>
<evidence type="ECO:0000256" key="1">
    <source>
        <dbReference type="SAM" id="MobiDB-lite"/>
    </source>
</evidence>
<dbReference type="KEGG" id="dvi:6631131"/>
<dbReference type="InParanoid" id="Q6VPU9"/>
<sequence length="448" mass="51014">MPLELIVISLMRTSKWINVLMLNSPDEDKARQQTRRIDVSANGIRWIERDFEQFTPLGKFFEINTNPEAGITVDKETNNATALKLSLVHINDAALDQQTVDVSIEDLHLLLNESMACGLHCSNCYNELVPVRRYDCIRPMPVYTMEPIKYFCPSDKKPTSLAEGELLYALNYIVISPKILGKRVIQCGQHIHCGRCLQLVGESLGEKVATQLYVDTLWVAPRGQSEVQLPEGRLEQLFGQLTASQLMLHLLQDAVPISEEKTRLFLKTVRPDGQLHYMLLLVDTSQLHLLRSKLSLIEDLNVSSSLKYTDDDTNEDSDSSSESSSDCTSDSDLDAVETSDDDEGEPKAKRQRRAETKPVHEVKVRGYRGCRINYHIFSSDEELAANHEMIEKWRREGTPMLRISYVMMMDLLRELNVNELLVATLERIAPDEKEGHISYIIYEPVEDM</sequence>
<protein>
    <submittedName>
        <fullName evidence="2">CG10013</fullName>
    </submittedName>
</protein>
<dbReference type="InterPro" id="IPR019193">
    <property type="entry name" value="UBQ-conj_enz_E2-bd_prot"/>
</dbReference>
<organism evidence="2">
    <name type="scientific">Drosophila virilis</name>
    <name type="common">Fruit fly</name>
    <dbReference type="NCBI Taxonomy" id="7244"/>
    <lineage>
        <taxon>Eukaryota</taxon>
        <taxon>Metazoa</taxon>
        <taxon>Ecdysozoa</taxon>
        <taxon>Arthropoda</taxon>
        <taxon>Hexapoda</taxon>
        <taxon>Insecta</taxon>
        <taxon>Pterygota</taxon>
        <taxon>Neoptera</taxon>
        <taxon>Endopterygota</taxon>
        <taxon>Diptera</taxon>
        <taxon>Brachycera</taxon>
        <taxon>Muscomorpha</taxon>
        <taxon>Ephydroidea</taxon>
        <taxon>Drosophilidae</taxon>
        <taxon>Drosophila</taxon>
    </lineage>
</organism>
<feature type="region of interest" description="Disordered" evidence="1">
    <location>
        <begin position="307"/>
        <end position="358"/>
    </location>
</feature>
<feature type="compositionally biased region" description="Basic and acidic residues" evidence="1">
    <location>
        <begin position="345"/>
        <end position="358"/>
    </location>
</feature>
<dbReference type="OrthoDB" id="7861534at2759"/>
<dbReference type="Pfam" id="PF09814">
    <property type="entry name" value="HECT_2"/>
    <property type="match status" value="1"/>
</dbReference>
<dbReference type="Proteomes" id="UP000008792">
    <property type="component" value="Unassembled WGS sequence"/>
</dbReference>
<proteinExistence type="predicted"/>
<accession>Q6VPU9</accession>
<gene>
    <name evidence="3" type="primary">Dvir\GJ23308</name>
    <name evidence="3" type="ORF">Dvir_GJ23308</name>
</gene>
<reference evidence="2" key="1">
    <citation type="journal article" date="2003" name="Curr. Biol.">
        <title>Evolution of the homeobox complex in the Diptera.</title>
        <authorList>
            <person name="Lewis E.B."/>
            <person name="Pfeiffer B.D."/>
            <person name="Mathog D.R."/>
            <person name="Celniker S.E."/>
        </authorList>
    </citation>
    <scope>NUCLEOTIDE SEQUENCE</scope>
</reference>
<dbReference type="OMA" id="DGQLHYM"/>
<evidence type="ECO:0000313" key="2">
    <source>
        <dbReference type="EMBL" id="AAQ67267.1"/>
    </source>
</evidence>
<reference evidence="3" key="4">
    <citation type="submission" date="2008-06" db="EMBL/GenBank/DDBJ databases">
        <authorList>
            <consortium name="FlyBase"/>
        </authorList>
    </citation>
    <scope>NUCLEOTIDE SEQUENCE</scope>
    <source>
        <strain evidence="3">TSC#15010-1051.87</strain>
    </source>
</reference>
<name>Q6VPU9_DROVI</name>
<feature type="compositionally biased region" description="Acidic residues" evidence="1">
    <location>
        <begin position="329"/>
        <end position="344"/>
    </location>
</feature>
<dbReference type="HOGENOM" id="CLU_601679_0_0_1"/>
<dbReference type="STRING" id="7244.Q6VPU9"/>
<reference evidence="3 4" key="2">
    <citation type="journal article" date="2007" name="Nature">
        <title>Evolution of genes and genomes on the Drosophila phylogeny.</title>
        <authorList>
            <consortium name="Drosophila 12 Genomes Consortium"/>
            <person name="Clark A.G."/>
            <person name="Eisen M.B."/>
            <person name="Smith D.R."/>
            <person name="Bergman C.M."/>
            <person name="Oliver B."/>
            <person name="Markow T.A."/>
            <person name="Kaufman T.C."/>
            <person name="Kellis M."/>
            <person name="Gelbart W."/>
            <person name="Iyer V.N."/>
            <person name="Pollard D.A."/>
            <person name="Sackton T.B."/>
            <person name="Larracuente A.M."/>
            <person name="Singh N.D."/>
            <person name="Abad J.P."/>
            <person name="Abt D.N."/>
            <person name="Adryan B."/>
            <person name="Aguade M."/>
            <person name="Akashi H."/>
            <person name="Anderson W.W."/>
            <person name="Aquadro C.F."/>
            <person name="Ardell D.H."/>
            <person name="Arguello R."/>
            <person name="Artieri C.G."/>
            <person name="Barbash D.A."/>
            <person name="Barker D."/>
            <person name="Barsanti P."/>
            <person name="Batterham P."/>
            <person name="Batzoglou S."/>
            <person name="Begun D."/>
            <person name="Bhutkar A."/>
            <person name="Blanco E."/>
            <person name="Bosak S.A."/>
            <person name="Bradley R.K."/>
            <person name="Brand A.D."/>
            <person name="Brent M.R."/>
            <person name="Brooks A.N."/>
            <person name="Brown R.H."/>
            <person name="Butlin R.K."/>
            <person name="Caggese C."/>
            <person name="Calvi B.R."/>
            <person name="Bernardo de Carvalho A."/>
            <person name="Caspi A."/>
            <person name="Castrezana S."/>
            <person name="Celniker S.E."/>
            <person name="Chang J.L."/>
            <person name="Chapple C."/>
            <person name="Chatterji S."/>
            <person name="Chinwalla A."/>
            <person name="Civetta A."/>
            <person name="Clifton S.W."/>
            <person name="Comeron J.M."/>
            <person name="Costello J.C."/>
            <person name="Coyne J.A."/>
            <person name="Daub J."/>
            <person name="David R.G."/>
            <person name="Delcher A.L."/>
            <person name="Delehaunty K."/>
            <person name="Do C.B."/>
            <person name="Ebling H."/>
            <person name="Edwards K."/>
            <person name="Eickbush T."/>
            <person name="Evans J.D."/>
            <person name="Filipski A."/>
            <person name="Findeiss S."/>
            <person name="Freyhult E."/>
            <person name="Fulton L."/>
            <person name="Fulton R."/>
            <person name="Garcia A.C."/>
            <person name="Gardiner A."/>
            <person name="Garfield D.A."/>
            <person name="Garvin B.E."/>
            <person name="Gibson G."/>
            <person name="Gilbert D."/>
            <person name="Gnerre S."/>
            <person name="Godfrey J."/>
            <person name="Good R."/>
            <person name="Gotea V."/>
            <person name="Gravely B."/>
            <person name="Greenberg A.J."/>
            <person name="Griffiths-Jones S."/>
            <person name="Gross S."/>
            <person name="Guigo R."/>
            <person name="Gustafson E.A."/>
            <person name="Haerty W."/>
            <person name="Hahn M.W."/>
            <person name="Halligan D.L."/>
            <person name="Halpern A.L."/>
            <person name="Halter G.M."/>
            <person name="Han M.V."/>
            <person name="Heger A."/>
            <person name="Hillier L."/>
            <person name="Hinrichs A.S."/>
            <person name="Holmes I."/>
            <person name="Hoskins R.A."/>
            <person name="Hubisz M.J."/>
            <person name="Hultmark D."/>
            <person name="Huntley M.A."/>
            <person name="Jaffe D.B."/>
            <person name="Jagadeeshan S."/>
            <person name="Jeck W.R."/>
            <person name="Johnson J."/>
            <person name="Jones C.D."/>
            <person name="Jordan W.C."/>
            <person name="Karpen G.H."/>
            <person name="Kataoka E."/>
            <person name="Keightley P.D."/>
            <person name="Kheradpour P."/>
            <person name="Kirkness E.F."/>
            <person name="Koerich L.B."/>
            <person name="Kristiansen K."/>
            <person name="Kudrna D."/>
            <person name="Kulathinal R.J."/>
            <person name="Kumar S."/>
            <person name="Kwok R."/>
            <person name="Lander E."/>
            <person name="Langley C.H."/>
            <person name="Lapoint R."/>
            <person name="Lazzaro B.P."/>
            <person name="Lee S.J."/>
            <person name="Levesque L."/>
            <person name="Li R."/>
            <person name="Lin C.F."/>
            <person name="Lin M.F."/>
            <person name="Lindblad-Toh K."/>
            <person name="Llopart A."/>
            <person name="Long M."/>
            <person name="Low L."/>
            <person name="Lozovsky E."/>
            <person name="Lu J."/>
            <person name="Luo M."/>
            <person name="Machado C.A."/>
            <person name="Makalowski W."/>
            <person name="Marzo M."/>
            <person name="Matsuda M."/>
            <person name="Matzkin L."/>
            <person name="McAllister B."/>
            <person name="McBride C.S."/>
            <person name="McKernan B."/>
            <person name="McKernan K."/>
            <person name="Mendez-Lago M."/>
            <person name="Minx P."/>
            <person name="Mollenhauer M.U."/>
            <person name="Montooth K."/>
            <person name="Mount S.M."/>
            <person name="Mu X."/>
            <person name="Myers E."/>
            <person name="Negre B."/>
            <person name="Newfeld S."/>
            <person name="Nielsen R."/>
            <person name="Noor M.A."/>
            <person name="O'Grady P."/>
            <person name="Pachter L."/>
            <person name="Papaceit M."/>
            <person name="Parisi M.J."/>
            <person name="Parisi M."/>
            <person name="Parts L."/>
            <person name="Pedersen J.S."/>
            <person name="Pesole G."/>
            <person name="Phillippy A.M."/>
            <person name="Ponting C.P."/>
            <person name="Pop M."/>
            <person name="Porcelli D."/>
            <person name="Powell J.R."/>
            <person name="Prohaska S."/>
            <person name="Pruitt K."/>
            <person name="Puig M."/>
            <person name="Quesneville H."/>
            <person name="Ram K.R."/>
            <person name="Rand D."/>
            <person name="Rasmussen M.D."/>
            <person name="Reed L.K."/>
            <person name="Reenan R."/>
            <person name="Reily A."/>
            <person name="Remington K.A."/>
            <person name="Rieger T.T."/>
            <person name="Ritchie M.G."/>
            <person name="Robin C."/>
            <person name="Rogers Y.H."/>
            <person name="Rohde C."/>
            <person name="Rozas J."/>
            <person name="Rubenfield M.J."/>
            <person name="Ruiz A."/>
            <person name="Russo S."/>
            <person name="Salzberg S.L."/>
            <person name="Sanchez-Gracia A."/>
            <person name="Saranga D.J."/>
            <person name="Sato H."/>
            <person name="Schaeffer S.W."/>
            <person name="Schatz M.C."/>
            <person name="Schlenke T."/>
            <person name="Schwartz R."/>
            <person name="Segarra C."/>
            <person name="Singh R.S."/>
            <person name="Sirot L."/>
            <person name="Sirota M."/>
            <person name="Sisneros N.B."/>
            <person name="Smith C.D."/>
            <person name="Smith T.F."/>
            <person name="Spieth J."/>
            <person name="Stage D.E."/>
            <person name="Stark A."/>
            <person name="Stephan W."/>
            <person name="Strausberg R.L."/>
            <person name="Strempel S."/>
            <person name="Sturgill D."/>
            <person name="Sutton G."/>
            <person name="Sutton G.G."/>
            <person name="Tao W."/>
            <person name="Teichmann S."/>
            <person name="Tobari Y.N."/>
            <person name="Tomimura Y."/>
            <person name="Tsolas J.M."/>
            <person name="Valente V.L."/>
            <person name="Venter E."/>
            <person name="Venter J.C."/>
            <person name="Vicario S."/>
            <person name="Vieira F.G."/>
            <person name="Vilella A.J."/>
            <person name="Villasante A."/>
            <person name="Walenz B."/>
            <person name="Wang J."/>
            <person name="Wasserman M."/>
            <person name="Watts T."/>
            <person name="Wilson D."/>
            <person name="Wilson R.K."/>
            <person name="Wing R.A."/>
            <person name="Wolfner M.F."/>
            <person name="Wong A."/>
            <person name="Wong G.K."/>
            <person name="Wu C.I."/>
            <person name="Wu G."/>
            <person name="Yamamoto D."/>
            <person name="Yang H.P."/>
            <person name="Yang S.P."/>
            <person name="Yorke J.A."/>
            <person name="Yoshida K."/>
            <person name="Zdobnov E."/>
            <person name="Zhang P."/>
            <person name="Zhang Y."/>
            <person name="Zimin A.V."/>
            <person name="Baldwin J."/>
            <person name="Abdouelleil A."/>
            <person name="Abdulkadir J."/>
            <person name="Abebe A."/>
            <person name="Abera B."/>
            <person name="Abreu J."/>
            <person name="Acer S.C."/>
            <person name="Aftuck L."/>
            <person name="Alexander A."/>
            <person name="An P."/>
            <person name="Anderson E."/>
            <person name="Anderson S."/>
            <person name="Arachi H."/>
            <person name="Azer M."/>
            <person name="Bachantsang P."/>
            <person name="Barry A."/>
            <person name="Bayul T."/>
            <person name="Berlin A."/>
            <person name="Bessette D."/>
            <person name="Bloom T."/>
            <person name="Blye J."/>
            <person name="Boguslavskiy L."/>
            <person name="Bonnet C."/>
            <person name="Boukhgalter B."/>
            <person name="Bourzgui I."/>
            <person name="Brown A."/>
            <person name="Cahill P."/>
            <person name="Channer S."/>
            <person name="Cheshatsang Y."/>
            <person name="Chuda L."/>
            <person name="Citroen M."/>
            <person name="Collymore A."/>
            <person name="Cooke P."/>
            <person name="Costello M."/>
            <person name="D'Aco K."/>
            <person name="Daza R."/>
            <person name="De Haan G."/>
            <person name="DeGray S."/>
            <person name="DeMaso C."/>
            <person name="Dhargay N."/>
            <person name="Dooley K."/>
            <person name="Dooley E."/>
            <person name="Doricent M."/>
            <person name="Dorje P."/>
            <person name="Dorjee K."/>
            <person name="Dupes A."/>
            <person name="Elong R."/>
            <person name="Falk J."/>
            <person name="Farina A."/>
            <person name="Faro S."/>
            <person name="Ferguson D."/>
            <person name="Fisher S."/>
            <person name="Foley C.D."/>
            <person name="Franke A."/>
            <person name="Friedrich D."/>
            <person name="Gadbois L."/>
            <person name="Gearin G."/>
            <person name="Gearin C.R."/>
            <person name="Giannoukos G."/>
            <person name="Goode T."/>
            <person name="Graham J."/>
            <person name="Grandbois E."/>
            <person name="Grewal S."/>
            <person name="Gyaltsen K."/>
            <person name="Hafez N."/>
            <person name="Hagos B."/>
            <person name="Hall J."/>
            <person name="Henson C."/>
            <person name="Hollinger A."/>
            <person name="Honan T."/>
            <person name="Huard M.D."/>
            <person name="Hughes L."/>
            <person name="Hurhula B."/>
            <person name="Husby M.E."/>
            <person name="Kamat A."/>
            <person name="Kanga B."/>
            <person name="Kashin S."/>
            <person name="Khazanovich D."/>
            <person name="Kisner P."/>
            <person name="Lance K."/>
            <person name="Lara M."/>
            <person name="Lee W."/>
            <person name="Lennon N."/>
            <person name="Letendre F."/>
            <person name="LeVine R."/>
            <person name="Lipovsky A."/>
            <person name="Liu X."/>
            <person name="Liu J."/>
            <person name="Liu S."/>
            <person name="Lokyitsang T."/>
            <person name="Lokyitsang Y."/>
            <person name="Lubonja R."/>
            <person name="Lui A."/>
            <person name="MacDonald P."/>
            <person name="Magnisalis V."/>
            <person name="Maru K."/>
            <person name="Matthews C."/>
            <person name="McCusker W."/>
            <person name="McDonough S."/>
            <person name="Mehta T."/>
            <person name="Meldrim J."/>
            <person name="Meneus L."/>
            <person name="Mihai O."/>
            <person name="Mihalev A."/>
            <person name="Mihova T."/>
            <person name="Mittelman R."/>
            <person name="Mlenga V."/>
            <person name="Montmayeur A."/>
            <person name="Mulrain L."/>
            <person name="Navidi A."/>
            <person name="Naylor J."/>
            <person name="Negash T."/>
            <person name="Nguyen T."/>
            <person name="Nguyen N."/>
            <person name="Nicol R."/>
            <person name="Norbu C."/>
            <person name="Norbu N."/>
            <person name="Novod N."/>
            <person name="O'Neill B."/>
            <person name="Osman S."/>
            <person name="Markiewicz E."/>
            <person name="Oyono O.L."/>
            <person name="Patti C."/>
            <person name="Phunkhang P."/>
            <person name="Pierre F."/>
            <person name="Priest M."/>
            <person name="Raghuraman S."/>
            <person name="Rege F."/>
            <person name="Reyes R."/>
            <person name="Rise C."/>
            <person name="Rogov P."/>
            <person name="Ross K."/>
            <person name="Ryan E."/>
            <person name="Settipalli S."/>
            <person name="Shea T."/>
            <person name="Sherpa N."/>
            <person name="Shi L."/>
            <person name="Shih D."/>
            <person name="Sparrow T."/>
            <person name="Spaulding J."/>
            <person name="Stalker J."/>
            <person name="Stange-Thomann N."/>
            <person name="Stavropoulos S."/>
            <person name="Stone C."/>
            <person name="Strader C."/>
            <person name="Tesfaye S."/>
            <person name="Thomson T."/>
            <person name="Thoulutsang Y."/>
            <person name="Thoulutsang D."/>
            <person name="Topham K."/>
            <person name="Topping I."/>
            <person name="Tsamla T."/>
            <person name="Vassiliev H."/>
            <person name="Vo A."/>
            <person name="Wangchuk T."/>
            <person name="Wangdi T."/>
            <person name="Weiand M."/>
            <person name="Wilkinson J."/>
            <person name="Wilson A."/>
            <person name="Yadav S."/>
            <person name="Young G."/>
            <person name="Yu Q."/>
            <person name="Zembek L."/>
            <person name="Zhong D."/>
            <person name="Zimmer A."/>
            <person name="Zwirko Z."/>
            <person name="Jaffe D.B."/>
            <person name="Alvarez P."/>
            <person name="Brockman W."/>
            <person name="Butler J."/>
            <person name="Chin C."/>
            <person name="Gnerre S."/>
            <person name="Grabherr M."/>
            <person name="Kleber M."/>
            <person name="Mauceli E."/>
            <person name="MacCallum I."/>
        </authorList>
    </citation>
    <scope>NUCLEOTIDE SEQUENCE [LARGE SCALE GENOMIC DNA]</scope>
    <source>
        <strain evidence="3">TSC#15010-1051.87</strain>
        <strain evidence="4">Tucson 15010-1051.87</strain>
    </source>
</reference>
<reference evidence="3" key="3">
    <citation type="journal article" date="2008" name="Bioinformatics">
        <title>Assembly reconciliation.</title>
        <authorList>
            <person name="Zimin A.V."/>
            <person name="Smith D.R."/>
            <person name="Sutton G."/>
            <person name="Yorke J.A."/>
        </authorList>
    </citation>
    <scope>NUCLEOTIDE SEQUENCE</scope>
    <source>
        <strain evidence="3">TSC#15010-1051.87</strain>
    </source>
</reference>
<evidence type="ECO:0000313" key="4">
    <source>
        <dbReference type="Proteomes" id="UP000008792"/>
    </source>
</evidence>
<dbReference type="AlphaFoldDB" id="Q6VPU9"/>
<dbReference type="EMBL" id="CH940650">
    <property type="protein sequence ID" value="EDW67027.1"/>
    <property type="molecule type" value="Genomic_DNA"/>
</dbReference>
<evidence type="ECO:0000313" key="3">
    <source>
        <dbReference type="EMBL" id="EDW67027.1"/>
    </source>
</evidence>
<dbReference type="eggNOG" id="KOG4784">
    <property type="taxonomic scope" value="Eukaryota"/>
</dbReference>
<dbReference type="EMBL" id="AY333070">
    <property type="protein sequence ID" value="AAQ67267.1"/>
    <property type="molecule type" value="Genomic_DNA"/>
</dbReference>